<comment type="subcellular location">
    <subcellularLocation>
        <location evidence="1">Membrane</location>
        <topology evidence="1">Multi-pass membrane protein</topology>
    </subcellularLocation>
</comment>
<name>A0ABT9Y492_9FIRM</name>
<comment type="caution">
    <text evidence="7">The sequence shown here is derived from an EMBL/GenBank/DDBJ whole genome shotgun (WGS) entry which is preliminary data.</text>
</comment>
<dbReference type="Pfam" id="PF01098">
    <property type="entry name" value="FTSW_RODA_SPOVE"/>
    <property type="match status" value="1"/>
</dbReference>
<feature type="transmembrane region" description="Helical" evidence="6">
    <location>
        <begin position="119"/>
        <end position="148"/>
    </location>
</feature>
<feature type="transmembrane region" description="Helical" evidence="6">
    <location>
        <begin position="389"/>
        <end position="410"/>
    </location>
</feature>
<feature type="transmembrane region" description="Helical" evidence="6">
    <location>
        <begin position="64"/>
        <end position="84"/>
    </location>
</feature>
<evidence type="ECO:0000256" key="6">
    <source>
        <dbReference type="SAM" id="Phobius"/>
    </source>
</evidence>
<gene>
    <name evidence="7" type="ORF">J2S01_000005</name>
</gene>
<feature type="transmembrane region" description="Helical" evidence="6">
    <location>
        <begin position="216"/>
        <end position="233"/>
    </location>
</feature>
<keyword evidence="8" id="KW-1185">Reference proteome</keyword>
<organism evidence="7 8">
    <name type="scientific">Pectinatus haikarae</name>
    <dbReference type="NCBI Taxonomy" id="349096"/>
    <lineage>
        <taxon>Bacteria</taxon>
        <taxon>Bacillati</taxon>
        <taxon>Bacillota</taxon>
        <taxon>Negativicutes</taxon>
        <taxon>Selenomonadales</taxon>
        <taxon>Selenomonadaceae</taxon>
        <taxon>Pectinatus</taxon>
    </lineage>
</organism>
<evidence type="ECO:0000256" key="5">
    <source>
        <dbReference type="ARBA" id="ARBA00023136"/>
    </source>
</evidence>
<sequence length="420" mass="47346">MYYLKNKTLCLQALLPALAMLIFYIRDNSVATTENLVITTAACLLFIAVPLASRKFIKNIDGYILPLICFLCSMSLIMMLRLKMSLFHAQFRWIVIGMILMFLTIYFSEKLLRLLDYPYILGLCSIIVIGSVIIFGTEIGGGLNWIVIGPFQMQPAEFSKLLILGFLASYLQENQNMLNLPNRHWGFLYLPPLRFFAPLVVIWGIALLIFVYQRNLGFALLFFGMAMMMTYAVTSNKSYIFLAVVFFIIASFFSYMVFAHVRVRVIIWLNPWADPMGQAYQIVQSLFALGYGGLFGTGFFQGSPEIIPIVHTDFIFSAIGEEFGLIGVLAVIMTYLLIFFRSIKIAFSCTNEKYKLLSFGIAGTMLLQSFIILAGDTKLIPLTGITLPFISYGGSSMLSEFMAMGLLLAISAKENYRARQ</sequence>
<proteinExistence type="predicted"/>
<keyword evidence="2 6" id="KW-0812">Transmembrane</keyword>
<evidence type="ECO:0000256" key="4">
    <source>
        <dbReference type="ARBA" id="ARBA00022989"/>
    </source>
</evidence>
<dbReference type="PANTHER" id="PTHR30474:SF3">
    <property type="entry name" value="PEPTIDOGLYCAN GLYCOSYLTRANSFERASE RODA"/>
    <property type="match status" value="1"/>
</dbReference>
<dbReference type="InterPro" id="IPR001182">
    <property type="entry name" value="FtsW/RodA"/>
</dbReference>
<protein>
    <submittedName>
        <fullName evidence="7">Cell division protein FtsW (Lipid II flippase)</fullName>
    </submittedName>
</protein>
<feature type="transmembrane region" description="Helical" evidence="6">
    <location>
        <begin position="187"/>
        <end position="209"/>
    </location>
</feature>
<evidence type="ECO:0000313" key="7">
    <source>
        <dbReference type="EMBL" id="MDQ0202320.1"/>
    </source>
</evidence>
<evidence type="ECO:0000256" key="3">
    <source>
        <dbReference type="ARBA" id="ARBA00022960"/>
    </source>
</evidence>
<evidence type="ECO:0000313" key="8">
    <source>
        <dbReference type="Proteomes" id="UP001239167"/>
    </source>
</evidence>
<dbReference type="EMBL" id="JAUSUE010000001">
    <property type="protein sequence ID" value="MDQ0202320.1"/>
    <property type="molecule type" value="Genomic_DNA"/>
</dbReference>
<feature type="transmembrane region" description="Helical" evidence="6">
    <location>
        <begin position="35"/>
        <end position="52"/>
    </location>
</feature>
<reference evidence="7 8" key="1">
    <citation type="submission" date="2023-07" db="EMBL/GenBank/DDBJ databases">
        <title>Genomic Encyclopedia of Type Strains, Phase IV (KMG-IV): sequencing the most valuable type-strain genomes for metagenomic binning, comparative biology and taxonomic classification.</title>
        <authorList>
            <person name="Goeker M."/>
        </authorList>
    </citation>
    <scope>NUCLEOTIDE SEQUENCE [LARGE SCALE GENOMIC DNA]</scope>
    <source>
        <strain evidence="7 8">DSM 16980</strain>
    </source>
</reference>
<feature type="transmembrane region" description="Helical" evidence="6">
    <location>
        <begin position="354"/>
        <end position="374"/>
    </location>
</feature>
<dbReference type="Proteomes" id="UP001239167">
    <property type="component" value="Unassembled WGS sequence"/>
</dbReference>
<dbReference type="PANTHER" id="PTHR30474">
    <property type="entry name" value="CELL CYCLE PROTEIN"/>
    <property type="match status" value="1"/>
</dbReference>
<evidence type="ECO:0000256" key="2">
    <source>
        <dbReference type="ARBA" id="ARBA00022692"/>
    </source>
</evidence>
<accession>A0ABT9Y492</accession>
<evidence type="ECO:0000256" key="1">
    <source>
        <dbReference type="ARBA" id="ARBA00004141"/>
    </source>
</evidence>
<dbReference type="RefSeq" id="WP_196605936.1">
    <property type="nucleotide sequence ID" value="NZ_CP116940.1"/>
</dbReference>
<feature type="transmembrane region" description="Helical" evidence="6">
    <location>
        <begin position="239"/>
        <end position="261"/>
    </location>
</feature>
<keyword evidence="7" id="KW-0131">Cell cycle</keyword>
<feature type="transmembrane region" description="Helical" evidence="6">
    <location>
        <begin position="90"/>
        <end position="107"/>
    </location>
</feature>
<keyword evidence="7" id="KW-0132">Cell division</keyword>
<feature type="transmembrane region" description="Helical" evidence="6">
    <location>
        <begin position="282"/>
        <end position="303"/>
    </location>
</feature>
<dbReference type="GO" id="GO:0051301">
    <property type="term" value="P:cell division"/>
    <property type="evidence" value="ECO:0007669"/>
    <property type="project" value="UniProtKB-KW"/>
</dbReference>
<keyword evidence="4 6" id="KW-1133">Transmembrane helix</keyword>
<feature type="transmembrane region" description="Helical" evidence="6">
    <location>
        <begin position="323"/>
        <end position="342"/>
    </location>
</feature>
<keyword evidence="5 6" id="KW-0472">Membrane</keyword>
<keyword evidence="3" id="KW-0133">Cell shape</keyword>